<dbReference type="Pfam" id="PF21307">
    <property type="entry name" value="Glyco_hydro_95_C"/>
    <property type="match status" value="1"/>
</dbReference>
<dbReference type="EMBL" id="JADGJH010000056">
    <property type="protein sequence ID" value="KAJ3140351.1"/>
    <property type="molecule type" value="Genomic_DNA"/>
</dbReference>
<protein>
    <recommendedName>
        <fullName evidence="6">Glycosyl hydrolase family 95 N-terminal domain-containing protein</fullName>
    </recommendedName>
</protein>
<dbReference type="GO" id="GO:0004560">
    <property type="term" value="F:alpha-L-fucosidase activity"/>
    <property type="evidence" value="ECO:0007669"/>
    <property type="project" value="InterPro"/>
</dbReference>
<dbReference type="PIRSF" id="PIRSF007663">
    <property type="entry name" value="UCP007663"/>
    <property type="match status" value="1"/>
</dbReference>
<dbReference type="InterPro" id="IPR049053">
    <property type="entry name" value="AFCA-like_C"/>
</dbReference>
<dbReference type="Pfam" id="PF22124">
    <property type="entry name" value="Glyco_hydro_95_cat"/>
    <property type="match status" value="1"/>
</dbReference>
<dbReference type="Proteomes" id="UP001211907">
    <property type="component" value="Unassembled WGS sequence"/>
</dbReference>
<dbReference type="InterPro" id="IPR008928">
    <property type="entry name" value="6-hairpin_glycosidase_sf"/>
</dbReference>
<feature type="domain" description="Glycosyl hydrolase family 95 catalytic" evidence="3">
    <location>
        <begin position="351"/>
        <end position="792"/>
    </location>
</feature>
<evidence type="ECO:0000313" key="5">
    <source>
        <dbReference type="Proteomes" id="UP001211907"/>
    </source>
</evidence>
<dbReference type="InterPro" id="IPR016518">
    <property type="entry name" value="Alpha-L-fucosidase"/>
</dbReference>
<dbReference type="Pfam" id="PF14498">
    <property type="entry name" value="Glyco_hyd_65N_2"/>
    <property type="match status" value="1"/>
</dbReference>
<dbReference type="InterPro" id="IPR027414">
    <property type="entry name" value="GH95_N_dom"/>
</dbReference>
<evidence type="ECO:0008006" key="6">
    <source>
        <dbReference type="Google" id="ProtNLM"/>
    </source>
</evidence>
<dbReference type="Gene3D" id="2.70.98.50">
    <property type="entry name" value="putative glycoside hydrolase family protein from bacillus halodurans"/>
    <property type="match status" value="1"/>
</dbReference>
<dbReference type="InterPro" id="IPR012341">
    <property type="entry name" value="6hp_glycosidase-like_sf"/>
</dbReference>
<sequence>MIQITAKFLNLSDYTITRTKWNVVRAIKKSFMSFATRRLIYHTPAADWDSALPIGNGRLGGMVHGGLVVDRVDLNEDSVWSSESSGDRTNSSAREKLEPIRELLHAGNIGAAEDLACLALSAAPEAQAVFQPLAHLTMRYVYPAGLGSPKQKGKISGVRNIDEMPVPTNYRRSLNLDSATCAVSYTVNPNSGSDDNIEPVTYRREYIASHPDNVIAILVEASHNNGLPKTEIQLYRSPLHIAHVEATRRSNDGVTRITLVAGAQGRRGLFVSTVEIFASNEDGEEPTVNVIGRTIVVENARSICCVIAAATAFYHSPPKDTNPRAWLESIVDKDLGAFKTHWQLDNGWLGFKRRHETDYLSLWSRCSLELVDANESDEDVATDTRLARFSQQVKAGELKEKREANNKLVLTNLLFNYARYLTIASTRPGTQASNLQGIWNPQMDPPWGSRFTININTQMNYWITETANLSECHTPLFDLIERIRKPGRLVAEKMYGILPVERGGTGGFVVHHNTDIWGDASPSDEWIPASFWPMGGAWCSLHLWEHYLFTLDLKFLEEKAYPILAEATQFFLGYLTLDPHTGNLVTGPSSSAENTYLLPTGESGALCMGPSMDSQILYELFSAVLDASSILSHHHLTKPASTKDFVSQIQTCRARLPKPQIGKHGQIMEWQQDYDEAEPGHRHISQLWFLHPGHAQLFPPNAAMTTTTELQAALIAACDATLTRRLANGGGHTGWSRAWIINFYARLKNAAACASHINHMIADSLYPNLFDKHPPFQIDGNFGIAAGVAEMLVQSHCCVDAVRRRVVVELLPAVPAIAWRKGSVRGLCTRGGFEVDLAWVLNVDAGVEDVFLVSGELRSKSGASCTIIFKERRVDIDTKAGDCVDLKKLLF</sequence>
<comment type="caution">
    <text evidence="4">The sequence shown here is derived from an EMBL/GenBank/DDBJ whole genome shotgun (WGS) entry which is preliminary data.</text>
</comment>
<dbReference type="GO" id="GO:0005975">
    <property type="term" value="P:carbohydrate metabolic process"/>
    <property type="evidence" value="ECO:0007669"/>
    <property type="project" value="InterPro"/>
</dbReference>
<organism evidence="4 5">
    <name type="scientific">Physocladia obscura</name>
    <dbReference type="NCBI Taxonomy" id="109957"/>
    <lineage>
        <taxon>Eukaryota</taxon>
        <taxon>Fungi</taxon>
        <taxon>Fungi incertae sedis</taxon>
        <taxon>Chytridiomycota</taxon>
        <taxon>Chytridiomycota incertae sedis</taxon>
        <taxon>Chytridiomycetes</taxon>
        <taxon>Chytridiales</taxon>
        <taxon>Chytriomycetaceae</taxon>
        <taxon>Physocladia</taxon>
    </lineage>
</organism>
<feature type="domain" description="Alpha fucosidase A-like C-terminal" evidence="2">
    <location>
        <begin position="807"/>
        <end position="877"/>
    </location>
</feature>
<dbReference type="SUPFAM" id="SSF48208">
    <property type="entry name" value="Six-hairpin glycosidases"/>
    <property type="match status" value="1"/>
</dbReference>
<dbReference type="InterPro" id="IPR054363">
    <property type="entry name" value="GH95_cat"/>
</dbReference>
<evidence type="ECO:0000259" key="1">
    <source>
        <dbReference type="Pfam" id="PF14498"/>
    </source>
</evidence>
<proteinExistence type="predicted"/>
<reference evidence="4" key="1">
    <citation type="submission" date="2020-05" db="EMBL/GenBank/DDBJ databases">
        <title>Phylogenomic resolution of chytrid fungi.</title>
        <authorList>
            <person name="Stajich J.E."/>
            <person name="Amses K."/>
            <person name="Simmons R."/>
            <person name="Seto K."/>
            <person name="Myers J."/>
            <person name="Bonds A."/>
            <person name="Quandt C.A."/>
            <person name="Barry K."/>
            <person name="Liu P."/>
            <person name="Grigoriev I."/>
            <person name="Longcore J.E."/>
            <person name="James T.Y."/>
        </authorList>
    </citation>
    <scope>NUCLEOTIDE SEQUENCE</scope>
    <source>
        <strain evidence="4">JEL0513</strain>
    </source>
</reference>
<keyword evidence="5" id="KW-1185">Reference proteome</keyword>
<dbReference type="PANTHER" id="PTHR31084">
    <property type="entry name" value="ALPHA-L-FUCOSIDASE 2"/>
    <property type="match status" value="1"/>
</dbReference>
<evidence type="ECO:0000259" key="2">
    <source>
        <dbReference type="Pfam" id="PF21307"/>
    </source>
</evidence>
<feature type="domain" description="Glycosyl hydrolase family 95 N-terminal" evidence="1">
    <location>
        <begin position="39"/>
        <end position="313"/>
    </location>
</feature>
<gene>
    <name evidence="4" type="ORF">HK100_010248</name>
</gene>
<dbReference type="AlphaFoldDB" id="A0AAD5XI15"/>
<dbReference type="Gene3D" id="1.50.10.10">
    <property type="match status" value="1"/>
</dbReference>
<name>A0AAD5XI15_9FUNG</name>
<accession>A0AAD5XI15</accession>
<evidence type="ECO:0000313" key="4">
    <source>
        <dbReference type="EMBL" id="KAJ3140351.1"/>
    </source>
</evidence>
<dbReference type="PANTHER" id="PTHR31084:SF18">
    <property type="entry name" value="GLYCOSYL HYDROLASE FAMILY 95 N-TERMINAL DOMAIN-CONTAINING PROTEIN"/>
    <property type="match status" value="1"/>
</dbReference>
<evidence type="ECO:0000259" key="3">
    <source>
        <dbReference type="Pfam" id="PF22124"/>
    </source>
</evidence>